<evidence type="ECO:0000256" key="2">
    <source>
        <dbReference type="PROSITE-ProRule" id="PRU00708"/>
    </source>
</evidence>
<dbReference type="Proteomes" id="UP001085076">
    <property type="component" value="Miscellaneous, Linkage group lg02"/>
</dbReference>
<dbReference type="PANTHER" id="PTHR47926">
    <property type="entry name" value="PENTATRICOPEPTIDE REPEAT-CONTAINING PROTEIN"/>
    <property type="match status" value="1"/>
</dbReference>
<accession>A0A9D5D093</accession>
<reference evidence="3" key="2">
    <citation type="journal article" date="2022" name="Hortic Res">
        <title>The genome of Dioscorea zingiberensis sheds light on the biosynthesis, origin and evolution of the medicinally important diosgenin saponins.</title>
        <authorList>
            <person name="Li Y."/>
            <person name="Tan C."/>
            <person name="Li Z."/>
            <person name="Guo J."/>
            <person name="Li S."/>
            <person name="Chen X."/>
            <person name="Wang C."/>
            <person name="Dai X."/>
            <person name="Yang H."/>
            <person name="Song W."/>
            <person name="Hou L."/>
            <person name="Xu J."/>
            <person name="Tong Z."/>
            <person name="Xu A."/>
            <person name="Yuan X."/>
            <person name="Wang W."/>
            <person name="Yang Q."/>
            <person name="Chen L."/>
            <person name="Sun Z."/>
            <person name="Wang K."/>
            <person name="Pan B."/>
            <person name="Chen J."/>
            <person name="Bao Y."/>
            <person name="Liu F."/>
            <person name="Qi X."/>
            <person name="Gang D.R."/>
            <person name="Wen J."/>
            <person name="Li J."/>
        </authorList>
    </citation>
    <scope>NUCLEOTIDE SEQUENCE</scope>
    <source>
        <strain evidence="3">Dzin_1.0</strain>
    </source>
</reference>
<dbReference type="EMBL" id="JAGGNH010000002">
    <property type="protein sequence ID" value="KAJ0982986.1"/>
    <property type="molecule type" value="Genomic_DNA"/>
</dbReference>
<reference evidence="3" key="1">
    <citation type="submission" date="2021-03" db="EMBL/GenBank/DDBJ databases">
        <authorList>
            <person name="Li Z."/>
            <person name="Yang C."/>
        </authorList>
    </citation>
    <scope>NUCLEOTIDE SEQUENCE</scope>
    <source>
        <strain evidence="3">Dzin_1.0</strain>
        <tissue evidence="3">Leaf</tissue>
    </source>
</reference>
<feature type="repeat" description="PPR" evidence="2">
    <location>
        <begin position="270"/>
        <end position="305"/>
    </location>
</feature>
<dbReference type="FunFam" id="1.25.40.10:FF:000790">
    <property type="entry name" value="Pentatricopeptide repeat-containing protein"/>
    <property type="match status" value="1"/>
</dbReference>
<dbReference type="GO" id="GO:0009451">
    <property type="term" value="P:RNA modification"/>
    <property type="evidence" value="ECO:0007669"/>
    <property type="project" value="InterPro"/>
</dbReference>
<dbReference type="InterPro" id="IPR002885">
    <property type="entry name" value="PPR_rpt"/>
</dbReference>
<dbReference type="Gene3D" id="1.25.40.10">
    <property type="entry name" value="Tetratricopeptide repeat domain"/>
    <property type="match status" value="3"/>
</dbReference>
<evidence type="ECO:0000256" key="1">
    <source>
        <dbReference type="ARBA" id="ARBA00022737"/>
    </source>
</evidence>
<dbReference type="InterPro" id="IPR011990">
    <property type="entry name" value="TPR-like_helical_dom_sf"/>
</dbReference>
<dbReference type="NCBIfam" id="TIGR00756">
    <property type="entry name" value="PPR"/>
    <property type="match status" value="3"/>
</dbReference>
<comment type="caution">
    <text evidence="3">The sequence shown here is derived from an EMBL/GenBank/DDBJ whole genome shotgun (WGS) entry which is preliminary data.</text>
</comment>
<gene>
    <name evidence="3" type="ORF">J5N97_011241</name>
</gene>
<dbReference type="AlphaFoldDB" id="A0A9D5D093"/>
<dbReference type="PANTHER" id="PTHR47926:SF452">
    <property type="entry name" value="PENTATRICOPEPTIDE REPEAT-CONTAINING PROTEIN"/>
    <property type="match status" value="1"/>
</dbReference>
<name>A0A9D5D093_9LILI</name>
<protein>
    <recommendedName>
        <fullName evidence="5">Pentatricopeptide repeat-containing protein</fullName>
    </recommendedName>
</protein>
<dbReference type="Pfam" id="PF13041">
    <property type="entry name" value="PPR_2"/>
    <property type="match status" value="1"/>
</dbReference>
<dbReference type="Pfam" id="PF20431">
    <property type="entry name" value="E_motif"/>
    <property type="match status" value="1"/>
</dbReference>
<feature type="repeat" description="PPR" evidence="2">
    <location>
        <begin position="101"/>
        <end position="135"/>
    </location>
</feature>
<keyword evidence="4" id="KW-1185">Reference proteome</keyword>
<sequence length="415" mass="45939">MGRLKPSTPEHALSLYKTLAQRGGTGHTHHHDSFAAHAAVFAIKSCSSSPQSSLLVPQLHAHLIKTNLLSHVYVATALLHAYSLASLPHARLLFDEIPNRNVVTANTMITCFARHDDLSAARSLFNAMPERDVASWSAIIGGYMARTCRTQGLALFREMMEGGQVMPDQLMLVTVLAGCANTGSFTLLGKSIHAYCEKHGMEINVQLGTSLIDMYMKSGCLMSAFKVFERMPERNVMHWTAMICGLAFNGHGNDALAFFREMRQARVKPNEITFTGVLNACCHAGLVEEGQKYFCSMVEEFSLDPGIHHYGCMVELFAKVGRLEDAYDVIQSMKVEPNIIVWTSLLAACKKHGKFEVAEKVIDKVLAMVVPDEDGGIYTLISDLYAMVGRWSDAERVRMLMDENNVKKNRGSSFI</sequence>
<proteinExistence type="predicted"/>
<dbReference type="PROSITE" id="PS51375">
    <property type="entry name" value="PPR"/>
    <property type="match status" value="3"/>
</dbReference>
<organism evidence="3 4">
    <name type="scientific">Dioscorea zingiberensis</name>
    <dbReference type="NCBI Taxonomy" id="325984"/>
    <lineage>
        <taxon>Eukaryota</taxon>
        <taxon>Viridiplantae</taxon>
        <taxon>Streptophyta</taxon>
        <taxon>Embryophyta</taxon>
        <taxon>Tracheophyta</taxon>
        <taxon>Spermatophyta</taxon>
        <taxon>Magnoliopsida</taxon>
        <taxon>Liliopsida</taxon>
        <taxon>Dioscoreales</taxon>
        <taxon>Dioscoreaceae</taxon>
        <taxon>Dioscorea</taxon>
    </lineage>
</organism>
<dbReference type="Pfam" id="PF01535">
    <property type="entry name" value="PPR"/>
    <property type="match status" value="2"/>
</dbReference>
<evidence type="ECO:0000313" key="4">
    <source>
        <dbReference type="Proteomes" id="UP001085076"/>
    </source>
</evidence>
<evidence type="ECO:0000313" key="3">
    <source>
        <dbReference type="EMBL" id="KAJ0982986.1"/>
    </source>
</evidence>
<dbReference type="GO" id="GO:0003723">
    <property type="term" value="F:RNA binding"/>
    <property type="evidence" value="ECO:0007669"/>
    <property type="project" value="InterPro"/>
</dbReference>
<keyword evidence="1" id="KW-0677">Repeat</keyword>
<dbReference type="InterPro" id="IPR046848">
    <property type="entry name" value="E_motif"/>
</dbReference>
<feature type="repeat" description="PPR" evidence="2">
    <location>
        <begin position="235"/>
        <end position="269"/>
    </location>
</feature>
<evidence type="ECO:0008006" key="5">
    <source>
        <dbReference type="Google" id="ProtNLM"/>
    </source>
</evidence>
<dbReference type="OrthoDB" id="185373at2759"/>
<dbReference type="InterPro" id="IPR046960">
    <property type="entry name" value="PPR_At4g14850-like_plant"/>
</dbReference>